<dbReference type="EMBL" id="JACAZH010000011">
    <property type="protein sequence ID" value="KAF7355688.1"/>
    <property type="molecule type" value="Genomic_DNA"/>
</dbReference>
<evidence type="ECO:0000313" key="4">
    <source>
        <dbReference type="Proteomes" id="UP000623467"/>
    </source>
</evidence>
<feature type="transmembrane region" description="Helical" evidence="1">
    <location>
        <begin position="297"/>
        <end position="315"/>
    </location>
</feature>
<feature type="chain" id="PRO_5034852614" evidence="2">
    <location>
        <begin position="23"/>
        <end position="320"/>
    </location>
</feature>
<accession>A0A8H6Y9H8</accession>
<evidence type="ECO:0000256" key="1">
    <source>
        <dbReference type="SAM" id="Phobius"/>
    </source>
</evidence>
<evidence type="ECO:0000313" key="3">
    <source>
        <dbReference type="EMBL" id="KAF7355688.1"/>
    </source>
</evidence>
<keyword evidence="2" id="KW-0732">Signal</keyword>
<dbReference type="Gene3D" id="6.10.110.10">
    <property type="match status" value="1"/>
</dbReference>
<gene>
    <name evidence="3" type="ORF">MSAN_01486600</name>
</gene>
<dbReference type="OrthoDB" id="440424at2759"/>
<reference evidence="3" key="1">
    <citation type="submission" date="2020-05" db="EMBL/GenBank/DDBJ databases">
        <title>Mycena genomes resolve the evolution of fungal bioluminescence.</title>
        <authorList>
            <person name="Tsai I.J."/>
        </authorList>
    </citation>
    <scope>NUCLEOTIDE SEQUENCE</scope>
    <source>
        <strain evidence="3">160909Yilan</strain>
    </source>
</reference>
<keyword evidence="4" id="KW-1185">Reference proteome</keyword>
<dbReference type="InterPro" id="IPR038213">
    <property type="entry name" value="IFI6/IFI27-like_sf"/>
</dbReference>
<keyword evidence="1" id="KW-1133">Transmembrane helix</keyword>
<dbReference type="AlphaFoldDB" id="A0A8H6Y9H8"/>
<keyword evidence="1" id="KW-0472">Membrane</keyword>
<protein>
    <submittedName>
        <fullName evidence="3">Uncharacterized protein</fullName>
    </submittedName>
</protein>
<dbReference type="Proteomes" id="UP000623467">
    <property type="component" value="Unassembled WGS sequence"/>
</dbReference>
<name>A0A8H6Y9H8_9AGAR</name>
<feature type="signal peptide" evidence="2">
    <location>
        <begin position="1"/>
        <end position="22"/>
    </location>
</feature>
<organism evidence="3 4">
    <name type="scientific">Mycena sanguinolenta</name>
    <dbReference type="NCBI Taxonomy" id="230812"/>
    <lineage>
        <taxon>Eukaryota</taxon>
        <taxon>Fungi</taxon>
        <taxon>Dikarya</taxon>
        <taxon>Basidiomycota</taxon>
        <taxon>Agaricomycotina</taxon>
        <taxon>Agaricomycetes</taxon>
        <taxon>Agaricomycetidae</taxon>
        <taxon>Agaricales</taxon>
        <taxon>Marasmiineae</taxon>
        <taxon>Mycenaceae</taxon>
        <taxon>Mycena</taxon>
    </lineage>
</organism>
<evidence type="ECO:0000256" key="2">
    <source>
        <dbReference type="SAM" id="SignalP"/>
    </source>
</evidence>
<sequence length="320" mass="34394">MKYLSLLTIICVLLFSLPPVTAAYFNPAQLNVTLPGSILGFFQKYVPSQSATFRAEESDPDPEEFWQRARELGDAARKYGQKLMDDAAATSQDVREKIEEIKDRLQAIVSGATALHNLQTSTQSMPAGRSSDEKSTVAEDLERALGRVVEELQAMFPPPAEAPGHGERQKMVVMALEKIGVELKAVCAKHGMDEDFVAAHWETIQGAIEKLVVLLGDLVEQHPNLLSALLFTGAAMLIPEDWVLRPVLGLFGFGPTGPGKATAAAWAQRVFYGAAVPKGSWFAFLQQAAMKSTAESWLSGVFGIGLGGLGALLAGSGGHK</sequence>
<keyword evidence="1" id="KW-0812">Transmembrane</keyword>
<proteinExistence type="predicted"/>
<comment type="caution">
    <text evidence="3">The sequence shown here is derived from an EMBL/GenBank/DDBJ whole genome shotgun (WGS) entry which is preliminary data.</text>
</comment>